<dbReference type="InterPro" id="IPR012337">
    <property type="entry name" value="RNaseH-like_sf"/>
</dbReference>
<evidence type="ECO:0000256" key="14">
    <source>
        <dbReference type="ARBA" id="ARBA00070925"/>
    </source>
</evidence>
<accession>A0A081BJH2</accession>
<keyword evidence="8 15" id="KW-0540">Nuclease</keyword>
<gene>
    <name evidence="15 18" type="primary">polC</name>
    <name evidence="18" type="ORF">LOSG293_210140</name>
</gene>
<protein>
    <recommendedName>
        <fullName evidence="14 15">DNA polymerase III PolC-type</fullName>
        <shortName evidence="15">PolIII</shortName>
        <ecNumber evidence="3 15">2.7.7.7</ecNumber>
    </recommendedName>
</protein>
<dbReference type="Pfam" id="PF11490">
    <property type="entry name" value="DNA_pol3_a_NII"/>
    <property type="match status" value="1"/>
</dbReference>
<evidence type="ECO:0000256" key="6">
    <source>
        <dbReference type="ARBA" id="ARBA00022695"/>
    </source>
</evidence>
<dbReference type="OrthoDB" id="9804290at2"/>
<dbReference type="InterPro" id="IPR044923">
    <property type="entry name" value="PolC_middle_finger_sf"/>
</dbReference>
<dbReference type="CDD" id="cd06127">
    <property type="entry name" value="DEDDh"/>
    <property type="match status" value="1"/>
</dbReference>
<dbReference type="InterPro" id="IPR011708">
    <property type="entry name" value="DNA_pol3_alpha_NTPase_dom"/>
</dbReference>
<dbReference type="CDD" id="cd07435">
    <property type="entry name" value="PHP_PolIIIA_POLC"/>
    <property type="match status" value="1"/>
</dbReference>
<dbReference type="SUPFAM" id="SSF160975">
    <property type="entry name" value="AF1531-like"/>
    <property type="match status" value="1"/>
</dbReference>
<evidence type="ECO:0000256" key="5">
    <source>
        <dbReference type="ARBA" id="ARBA00022679"/>
    </source>
</evidence>
<dbReference type="NCBIfam" id="TIGR00573">
    <property type="entry name" value="dnaq"/>
    <property type="match status" value="1"/>
</dbReference>
<dbReference type="Gene3D" id="3.30.420.10">
    <property type="entry name" value="Ribonuclease H-like superfamily/Ribonuclease H"/>
    <property type="match status" value="1"/>
</dbReference>
<reference evidence="18" key="1">
    <citation type="journal article" date="2014" name="Genome Announc.">
        <title>Draft Genome Sequence of Lactobacillus oryzae Strain SG293T.</title>
        <authorList>
            <person name="Tanizawa Y."/>
            <person name="Fujisawa T."/>
            <person name="Mochizuki T."/>
            <person name="Kaminuma E."/>
            <person name="Nakamura Y."/>
            <person name="Tohno M."/>
        </authorList>
    </citation>
    <scope>NUCLEOTIDE SEQUENCE [LARGE SCALE GENOMIC DNA]</scope>
    <source>
        <strain evidence="18">SG293</strain>
    </source>
</reference>
<keyword evidence="7 15" id="KW-0235">DNA replication</keyword>
<dbReference type="eggNOG" id="COG2176">
    <property type="taxonomic scope" value="Bacteria"/>
</dbReference>
<dbReference type="InterPro" id="IPR012340">
    <property type="entry name" value="NA-bd_OB-fold"/>
</dbReference>
<dbReference type="PANTHER" id="PTHR32294:SF5">
    <property type="entry name" value="DNA POLYMERASE III POLC-TYPE"/>
    <property type="match status" value="1"/>
</dbReference>
<dbReference type="Proteomes" id="UP000028700">
    <property type="component" value="Unassembled WGS sequence"/>
</dbReference>
<dbReference type="GO" id="GO:0005737">
    <property type="term" value="C:cytoplasm"/>
    <property type="evidence" value="ECO:0007669"/>
    <property type="project" value="UniProtKB-SubCell"/>
</dbReference>
<keyword evidence="9 15" id="KW-0378">Hydrolase</keyword>
<comment type="function">
    <text evidence="12">DNA polymerase III is a complex, multichain enzyme responsible for most of the replicative synthesis in bacteria. This DNA polymerase also exhibits 3' to 5' exonuclease activity. The alpha chain is the DNA polymerase.</text>
</comment>
<evidence type="ECO:0000259" key="17">
    <source>
        <dbReference type="SMART" id="SM00481"/>
    </source>
</evidence>
<dbReference type="SMART" id="SM00479">
    <property type="entry name" value="EXOIII"/>
    <property type="match status" value="1"/>
</dbReference>
<evidence type="ECO:0000259" key="16">
    <source>
        <dbReference type="SMART" id="SM00479"/>
    </source>
</evidence>
<dbReference type="Pfam" id="PF14480">
    <property type="entry name" value="DNA_pol3_a_NI"/>
    <property type="match status" value="1"/>
</dbReference>
<dbReference type="InterPro" id="IPR004365">
    <property type="entry name" value="NA-bd_OB_tRNA"/>
</dbReference>
<dbReference type="InterPro" id="IPR029460">
    <property type="entry name" value="DNAPol_HHH"/>
</dbReference>
<dbReference type="InterPro" id="IPR036397">
    <property type="entry name" value="RNaseH_sf"/>
</dbReference>
<dbReference type="GO" id="GO:0006261">
    <property type="term" value="P:DNA-templated DNA replication"/>
    <property type="evidence" value="ECO:0007669"/>
    <property type="project" value="UniProtKB-UniRule"/>
</dbReference>
<keyword evidence="10 15" id="KW-0269">Exonuclease</keyword>
<evidence type="ECO:0000256" key="2">
    <source>
        <dbReference type="ARBA" id="ARBA00004496"/>
    </source>
</evidence>
<feature type="domain" description="Exonuclease" evidence="16">
    <location>
        <begin position="421"/>
        <end position="587"/>
    </location>
</feature>
<dbReference type="Pfam" id="PF07733">
    <property type="entry name" value="DNA_pol3_alpha"/>
    <property type="match status" value="1"/>
</dbReference>
<dbReference type="InterPro" id="IPR004013">
    <property type="entry name" value="PHP_dom"/>
</dbReference>
<evidence type="ECO:0000256" key="10">
    <source>
        <dbReference type="ARBA" id="ARBA00022839"/>
    </source>
</evidence>
<dbReference type="PANTHER" id="PTHR32294">
    <property type="entry name" value="DNA POLYMERASE III SUBUNIT ALPHA"/>
    <property type="match status" value="1"/>
</dbReference>
<dbReference type="STRING" id="1291743.LOSG293_210140"/>
<dbReference type="Gene3D" id="6.10.140.1510">
    <property type="match status" value="1"/>
</dbReference>
<comment type="similarity">
    <text evidence="15">Belongs to the DNA polymerase type-C family. PolC subfamily.</text>
</comment>
<dbReference type="EC" id="2.7.7.7" evidence="3 15"/>
<feature type="domain" description="Polymerase/histidinol phosphatase N-terminal" evidence="17">
    <location>
        <begin position="336"/>
        <end position="403"/>
    </location>
</feature>
<proteinExistence type="inferred from homology"/>
<dbReference type="Pfam" id="PF00929">
    <property type="entry name" value="RNase_T"/>
    <property type="match status" value="1"/>
</dbReference>
<dbReference type="InterPro" id="IPR006054">
    <property type="entry name" value="DnaQ"/>
</dbReference>
<dbReference type="SUPFAM" id="SSF53098">
    <property type="entry name" value="Ribonuclease H-like"/>
    <property type="match status" value="1"/>
</dbReference>
<sequence length="1440" mass="162383">MALNNHELFVKLLEQLDLADQAEQDYFKDAEIKKLEVHEQSKIWHFFFEFDHVLPFNAFLNFQNQLNIAFHSIAQVDYTIQTRQPELTTQTLGDYWEWVVNNSGISSSMKQELCNHQVPTLTDSRVTLLAENEIVKNFLTGQALGPIEAKYVSVGFPKFSIHTMVDETASQEKIQEFKRQKEKNDAELAQKAQVAIEKANTKRSAAGTAPAGLGQIGRKIKDSEDIMRLVDIQEEERSVVIEGYVFDKEVRVLRSGRQLLTLKITDYTSSIVAKKFSRDDSDEALFADFNEGDWVKVRGSVQEDNFMRELTLNAFDINQVKHESRHDTAPEDQKRVELHLHTTMSQMDATNNIADYVKQAKAWGQPAIAITDHAGVQGFPDAFNSAAKNGVKMIYGVEANLVDDGVPIGYNDKHVPLKGATYVIFDVETTGLSAIYDKVIELSAVKMQDKNVVAQFEEFIDPGFHLSEQTTELTSITDDMVRGSKSEEEVFRLFREFIGDAIVVGHNVTFDIGFMNTGYRRHDMPEIENPIIDTLTLARFLYPTLKGYRLNTLAKKFKVALEHHHRAIYDAETTGHLNYLFLKDAEDRYGIQFHDELNHHMSDNDAYKHARPSHAIILAKTQEGLKNLFKLVSLSNVEYYYRVPRVPRSQLTQLRDGLIVGSACDSGEVFTAMMQKGWDEAVKVAKYYDYLEVQPHAAYQPLIESGLIQNKKHLEEIIANIVKLGEELDKPVVATGDVHFLNPEDYIYRKILIHSQGGANPLNRQELPDVHFRTTDEMLADFAFLGEDVAQKIVVTNTNQIADSIDEVHPLKDKLYTPKMEGAEQEIEERTMRTAHEFYGEELPEIVQQRLDKELKSIIGNGFSVIYLIAQRLVAKSNKDGYLVGSRGSVGSSLVATLTGITEVNPLPPHYRCPNCQYSHFYTKGEYSSGYDLPRKACPNCGTDMIGDGHDIPFETFLGFTGNKVPDIDLNFSGDYQPIAHNYTKVLFGEKNVYRAGTIGTVADKTAYGYVKAYERDTEQNFRNAEIDRLAKGATGVKRTTGQHPAGIIVVPDYMDIYDFTPIQYPADDQNAAWQTTHFDFHSIHDNILKIDILGHDDPRMIRMLQDLSGIDPQSIPMDDPGVMGLFSGTDTIGVTPEQINSKTGTLGVPEFGTRFVRGMLEATHPKNYSELLQISGLSHGTDVWLGNAEELIKNGTATIANVIGCRDNIMTDLIHWGLDSEMAFQIMEHVRKGKGIPDDWQAEMKKADVPDWYIQSCLKIKYMFPRAHAAAYILMALRVAYFKVYFPIIYYAAYFSVRAEDFDIVAMSRGKEAVKARMKEINDQGNDASAKDKNLLTVLELANEMLERGFDFKMIDINRSDASEWLIEGNTLIAPFDSAPGLGSNAAKQIVAAREDKPFISKEDLAKRGKVSKTLIDFMTANGVLDELPDENQLSLFDM</sequence>
<dbReference type="InterPro" id="IPR006308">
    <property type="entry name" value="Pol_III_a_PolC-type_gram_pos"/>
</dbReference>
<keyword evidence="4 15" id="KW-0963">Cytoplasm</keyword>
<dbReference type="GO" id="GO:0008408">
    <property type="term" value="F:3'-5' exonuclease activity"/>
    <property type="evidence" value="ECO:0007669"/>
    <property type="project" value="UniProtKB-UniRule"/>
</dbReference>
<dbReference type="Gene3D" id="3.30.1900.20">
    <property type="match status" value="2"/>
</dbReference>
<evidence type="ECO:0000256" key="7">
    <source>
        <dbReference type="ARBA" id="ARBA00022705"/>
    </source>
</evidence>
<comment type="catalytic activity">
    <reaction evidence="13 15">
        <text>DNA(n) + a 2'-deoxyribonucleoside 5'-triphosphate = DNA(n+1) + diphosphate</text>
        <dbReference type="Rhea" id="RHEA:22508"/>
        <dbReference type="Rhea" id="RHEA-COMP:17339"/>
        <dbReference type="Rhea" id="RHEA-COMP:17340"/>
        <dbReference type="ChEBI" id="CHEBI:33019"/>
        <dbReference type="ChEBI" id="CHEBI:61560"/>
        <dbReference type="ChEBI" id="CHEBI:173112"/>
        <dbReference type="EC" id="2.7.7.7"/>
    </reaction>
</comment>
<dbReference type="SUPFAM" id="SSF50249">
    <property type="entry name" value="Nucleic acid-binding proteins"/>
    <property type="match status" value="1"/>
</dbReference>
<dbReference type="InterPro" id="IPR024754">
    <property type="entry name" value="DNA_PolC-like_N_II"/>
</dbReference>
<dbReference type="RefSeq" id="WP_034528386.1">
    <property type="nucleotide sequence ID" value="NZ_BBJM01000021.1"/>
</dbReference>
<dbReference type="SMART" id="SM00481">
    <property type="entry name" value="POLIIIAc"/>
    <property type="match status" value="1"/>
</dbReference>
<evidence type="ECO:0000256" key="1">
    <source>
        <dbReference type="ARBA" id="ARBA00003452"/>
    </source>
</evidence>
<evidence type="ECO:0000256" key="3">
    <source>
        <dbReference type="ARBA" id="ARBA00012417"/>
    </source>
</evidence>
<dbReference type="InterPro" id="IPR028112">
    <property type="entry name" value="DNA_PolC-type_N_I"/>
</dbReference>
<dbReference type="HAMAP" id="MF_00356">
    <property type="entry name" value="DNApol_PolC"/>
    <property type="match status" value="1"/>
</dbReference>
<evidence type="ECO:0000256" key="4">
    <source>
        <dbReference type="ARBA" id="ARBA00022490"/>
    </source>
</evidence>
<keyword evidence="6 15" id="KW-0548">Nucleotidyltransferase</keyword>
<evidence type="ECO:0000256" key="12">
    <source>
        <dbReference type="ARBA" id="ARBA00025611"/>
    </source>
</evidence>
<organism evidence="18 19">
    <name type="scientific">Secundilactobacillus oryzae JCM 18671</name>
    <dbReference type="NCBI Taxonomy" id="1291743"/>
    <lineage>
        <taxon>Bacteria</taxon>
        <taxon>Bacillati</taxon>
        <taxon>Bacillota</taxon>
        <taxon>Bacilli</taxon>
        <taxon>Lactobacillales</taxon>
        <taxon>Lactobacillaceae</taxon>
        <taxon>Secundilactobacillus</taxon>
    </lineage>
</organism>
<evidence type="ECO:0000256" key="11">
    <source>
        <dbReference type="ARBA" id="ARBA00022932"/>
    </source>
</evidence>
<dbReference type="Gene3D" id="2.40.50.140">
    <property type="entry name" value="Nucleic acid-binding proteins"/>
    <property type="match status" value="1"/>
</dbReference>
<evidence type="ECO:0000256" key="15">
    <source>
        <dbReference type="HAMAP-Rule" id="MF_00356"/>
    </source>
</evidence>
<dbReference type="InterPro" id="IPR013520">
    <property type="entry name" value="Ribonucl_H"/>
</dbReference>
<dbReference type="Pfam" id="PF02811">
    <property type="entry name" value="PHP"/>
    <property type="match status" value="2"/>
</dbReference>
<keyword evidence="19" id="KW-1185">Reference proteome</keyword>
<dbReference type="InterPro" id="IPR003141">
    <property type="entry name" value="Pol/His_phosphatase_N"/>
</dbReference>
<dbReference type="Gene3D" id="1.10.150.870">
    <property type="match status" value="1"/>
</dbReference>
<comment type="subcellular location">
    <subcellularLocation>
        <location evidence="2 15">Cytoplasm</location>
    </subcellularLocation>
</comment>
<dbReference type="Gene3D" id="1.10.150.700">
    <property type="entry name" value="PolC, middle finger domain"/>
    <property type="match status" value="1"/>
</dbReference>
<dbReference type="InterPro" id="IPR040982">
    <property type="entry name" value="DNA_pol3_finger"/>
</dbReference>
<dbReference type="Pfam" id="PF14579">
    <property type="entry name" value="HHH_6"/>
    <property type="match status" value="1"/>
</dbReference>
<dbReference type="NCBIfam" id="NF001688">
    <property type="entry name" value="PRK00448.1"/>
    <property type="match status" value="1"/>
</dbReference>
<comment type="caution">
    <text evidence="18">The sequence shown here is derived from an EMBL/GenBank/DDBJ whole genome shotgun (WGS) entry which is preliminary data.</text>
</comment>
<dbReference type="FunFam" id="3.30.420.10:FF:000045">
    <property type="entry name" value="3'-5' exonuclease DinG"/>
    <property type="match status" value="1"/>
</dbReference>
<evidence type="ECO:0000313" key="19">
    <source>
        <dbReference type="Proteomes" id="UP000028700"/>
    </source>
</evidence>
<dbReference type="Pfam" id="PF17657">
    <property type="entry name" value="DNA_pol3_finger"/>
    <property type="match status" value="1"/>
</dbReference>
<dbReference type="InterPro" id="IPR004805">
    <property type="entry name" value="DnaE2/DnaE/PolC"/>
</dbReference>
<dbReference type="GO" id="GO:0003887">
    <property type="term" value="F:DNA-directed DNA polymerase activity"/>
    <property type="evidence" value="ECO:0007669"/>
    <property type="project" value="UniProtKB-UniRule"/>
</dbReference>
<evidence type="ECO:0000256" key="13">
    <source>
        <dbReference type="ARBA" id="ARBA00049244"/>
    </source>
</evidence>
<dbReference type="Gene3D" id="3.20.20.140">
    <property type="entry name" value="Metal-dependent hydrolases"/>
    <property type="match status" value="1"/>
</dbReference>
<dbReference type="Pfam" id="PF01336">
    <property type="entry name" value="tRNA_anti-codon"/>
    <property type="match status" value="1"/>
</dbReference>
<dbReference type="EMBL" id="BBJM01000021">
    <property type="protein sequence ID" value="GAK48190.1"/>
    <property type="molecule type" value="Genomic_DNA"/>
</dbReference>
<comment type="function">
    <text evidence="1 15">Required for replicative DNA synthesis. This DNA polymerase also exhibits 3' to 5' exonuclease activity.</text>
</comment>
<keyword evidence="5 15" id="KW-0808">Transferase</keyword>
<dbReference type="GO" id="GO:0003677">
    <property type="term" value="F:DNA binding"/>
    <property type="evidence" value="ECO:0007669"/>
    <property type="project" value="UniProtKB-UniRule"/>
</dbReference>
<name>A0A081BJH2_9LACO</name>
<evidence type="ECO:0000313" key="18">
    <source>
        <dbReference type="EMBL" id="GAK48190.1"/>
    </source>
</evidence>
<keyword evidence="11 15" id="KW-0239">DNA-directed DNA polymerase</keyword>
<evidence type="ECO:0000256" key="9">
    <source>
        <dbReference type="ARBA" id="ARBA00022801"/>
    </source>
</evidence>
<dbReference type="CDD" id="cd04484">
    <property type="entry name" value="polC_OBF"/>
    <property type="match status" value="1"/>
</dbReference>
<dbReference type="NCBIfam" id="TIGR01405">
    <property type="entry name" value="polC_Gram_pos"/>
    <property type="match status" value="1"/>
</dbReference>
<evidence type="ECO:0000256" key="8">
    <source>
        <dbReference type="ARBA" id="ARBA00022722"/>
    </source>
</evidence>